<sequence length="176" mass="21121">MIIYTSLKNPIDEMLYSEITRFKIVDLPRYSEVINSDTSYDLRDDGSFVSLHYRLDNINSREYVSIYVDNFRQFVLSYKLFLKNNQILIIENNYEEKNNIKQDVYILTEDRENKIVVSEKFFQILSENNLDPKWLREKSSFVLNEILLKPWFDKGSQRYSFENLGNLKIEESTLLK</sequence>
<dbReference type="InterPro" id="IPR048042">
    <property type="entry name" value="TipC-like"/>
</dbReference>
<dbReference type="Proteomes" id="UP000297747">
    <property type="component" value="Unassembled WGS sequence"/>
</dbReference>
<name>A0A4Y9FI31_STRAI</name>
<reference evidence="1 2" key="1">
    <citation type="submission" date="2019-03" db="EMBL/GenBank/DDBJ databases">
        <title>Diversity of the mouse oral microbiome.</title>
        <authorList>
            <person name="Joseph S."/>
            <person name="Aduse-Opoku J."/>
            <person name="Curtis M."/>
            <person name="Wade W."/>
            <person name="Hashim A."/>
        </authorList>
    </citation>
    <scope>NUCLEOTIDE SEQUENCE [LARGE SCALE GENOMIC DNA]</scope>
    <source>
        <strain evidence="1 2">HT4</strain>
    </source>
</reference>
<evidence type="ECO:0000313" key="2">
    <source>
        <dbReference type="Proteomes" id="UP000297747"/>
    </source>
</evidence>
<proteinExistence type="predicted"/>
<gene>
    <name evidence="1" type="ORF">E4U01_10695</name>
</gene>
<dbReference type="AlphaFoldDB" id="A0A4Y9FI31"/>
<evidence type="ECO:0000313" key="1">
    <source>
        <dbReference type="EMBL" id="TFU28542.1"/>
    </source>
</evidence>
<protein>
    <submittedName>
        <fullName evidence="1">Uncharacterized protein</fullName>
    </submittedName>
</protein>
<organism evidence="1 2">
    <name type="scientific">Streptococcus acidominimus</name>
    <dbReference type="NCBI Taxonomy" id="1326"/>
    <lineage>
        <taxon>Bacteria</taxon>
        <taxon>Bacillati</taxon>
        <taxon>Bacillota</taxon>
        <taxon>Bacilli</taxon>
        <taxon>Lactobacillales</taxon>
        <taxon>Streptococcaceae</taxon>
        <taxon>Streptococcus</taxon>
    </lineage>
</organism>
<dbReference type="NCBIfam" id="NF033863">
    <property type="entry name" value="immun_TipC_fam"/>
    <property type="match status" value="1"/>
</dbReference>
<comment type="caution">
    <text evidence="1">The sequence shown here is derived from an EMBL/GenBank/DDBJ whole genome shotgun (WGS) entry which is preliminary data.</text>
</comment>
<accession>A0A4Y9FI31</accession>
<dbReference type="EMBL" id="SPQA01000132">
    <property type="protein sequence ID" value="TFU28542.1"/>
    <property type="molecule type" value="Genomic_DNA"/>
</dbReference>